<dbReference type="NCBIfam" id="NF041259">
    <property type="entry name" value="mono_DmmA_fam"/>
    <property type="match status" value="1"/>
</dbReference>
<gene>
    <name evidence="2" type="ORF">SAMN04490220_4384</name>
</gene>
<reference evidence="3" key="1">
    <citation type="submission" date="2016-10" db="EMBL/GenBank/DDBJ databases">
        <authorList>
            <person name="Varghese N."/>
        </authorList>
    </citation>
    <scope>NUCLEOTIDE SEQUENCE [LARGE SCALE GENOMIC DNA]</scope>
    <source>
        <strain evidence="3">DSM 44719</strain>
    </source>
</reference>
<accession>A0A1H5ABL2</accession>
<dbReference type="Proteomes" id="UP000183407">
    <property type="component" value="Unassembled WGS sequence"/>
</dbReference>
<organism evidence="2 3">
    <name type="scientific">Rhodococcus jostii</name>
    <dbReference type="NCBI Taxonomy" id="132919"/>
    <lineage>
        <taxon>Bacteria</taxon>
        <taxon>Bacillati</taxon>
        <taxon>Actinomycetota</taxon>
        <taxon>Actinomycetes</taxon>
        <taxon>Mycobacteriales</taxon>
        <taxon>Nocardiaceae</taxon>
        <taxon>Rhodococcus</taxon>
    </lineage>
</organism>
<dbReference type="RefSeq" id="WP_073358576.1">
    <property type="nucleotide sequence ID" value="NZ_FNTL01000004.1"/>
</dbReference>
<evidence type="ECO:0000259" key="1">
    <source>
        <dbReference type="Pfam" id="PF22289"/>
    </source>
</evidence>
<feature type="domain" description="Dimethylamine monooxygenase subunit DmmA-like C-terminal" evidence="1">
    <location>
        <begin position="119"/>
        <end position="162"/>
    </location>
</feature>
<dbReference type="AlphaFoldDB" id="A0A1H5ABL2"/>
<dbReference type="OrthoDB" id="3579011at2"/>
<sequence>MTFIDDSETSTAAVGITAATMDLTGRHYQLIAIGHDPRTTARLDHWRRALESAGRSATVHTLTDSSDVENIMEAGTVGDRFLVAGPELEVMEAVALARAAGILPCELLVHVVHTDLISVFCAHCETSTRSVVEPGATIECSGCARRVVVRPHTSSHRATYLASVG</sequence>
<dbReference type="Pfam" id="PF22289">
    <property type="entry name" value="DmmA-like_C"/>
    <property type="match status" value="1"/>
</dbReference>
<dbReference type="InterPro" id="IPR048037">
    <property type="entry name" value="DmmA-like_C"/>
</dbReference>
<name>A0A1H5ABL2_RHOJO</name>
<evidence type="ECO:0000313" key="3">
    <source>
        <dbReference type="Proteomes" id="UP000183407"/>
    </source>
</evidence>
<protein>
    <recommendedName>
        <fullName evidence="1">Dimethylamine monooxygenase subunit DmmA-like C-terminal domain-containing protein</fullName>
    </recommendedName>
</protein>
<proteinExistence type="predicted"/>
<dbReference type="EMBL" id="FNTL01000004">
    <property type="protein sequence ID" value="SED39846.1"/>
    <property type="molecule type" value="Genomic_DNA"/>
</dbReference>
<evidence type="ECO:0000313" key="2">
    <source>
        <dbReference type="EMBL" id="SED39846.1"/>
    </source>
</evidence>